<accession>A0A1J9PYE1</accession>
<dbReference type="OrthoDB" id="2251794at2759"/>
<dbReference type="VEuPathDB" id="FungiDB:ACJ73_07300"/>
<gene>
    <name evidence="2" type="ORF">ACJ73_07300</name>
</gene>
<keyword evidence="1" id="KW-0732">Signal</keyword>
<feature type="chain" id="PRO_5013289681" evidence="1">
    <location>
        <begin position="21"/>
        <end position="128"/>
    </location>
</feature>
<evidence type="ECO:0000313" key="3">
    <source>
        <dbReference type="Proteomes" id="UP000242791"/>
    </source>
</evidence>
<organism evidence="2 3">
    <name type="scientific">Blastomyces percursus</name>
    <dbReference type="NCBI Taxonomy" id="1658174"/>
    <lineage>
        <taxon>Eukaryota</taxon>
        <taxon>Fungi</taxon>
        <taxon>Dikarya</taxon>
        <taxon>Ascomycota</taxon>
        <taxon>Pezizomycotina</taxon>
        <taxon>Eurotiomycetes</taxon>
        <taxon>Eurotiomycetidae</taxon>
        <taxon>Onygenales</taxon>
        <taxon>Ajellomycetaceae</taxon>
        <taxon>Blastomyces</taxon>
    </lineage>
</organism>
<evidence type="ECO:0000256" key="1">
    <source>
        <dbReference type="SAM" id="SignalP"/>
    </source>
</evidence>
<name>A0A1J9PYE1_9EURO</name>
<feature type="signal peptide" evidence="1">
    <location>
        <begin position="1"/>
        <end position="20"/>
    </location>
</feature>
<dbReference type="AlphaFoldDB" id="A0A1J9PYE1"/>
<reference evidence="2 3" key="1">
    <citation type="submission" date="2015-08" db="EMBL/GenBank/DDBJ databases">
        <title>Emmonsia species relationships and genome sequence.</title>
        <authorList>
            <person name="Cuomo C.A."/>
            <person name="Schwartz I.S."/>
            <person name="Kenyon C."/>
            <person name="De Hoog G.S."/>
            <person name="Govender N.P."/>
            <person name="Botha A."/>
            <person name="Moreno L."/>
            <person name="De Vries M."/>
            <person name="Munoz J.F."/>
            <person name="Stielow J.B."/>
        </authorList>
    </citation>
    <scope>NUCLEOTIDE SEQUENCE [LARGE SCALE GENOMIC DNA]</scope>
    <source>
        <strain evidence="2 3">EI222</strain>
    </source>
</reference>
<protein>
    <submittedName>
        <fullName evidence="2">Uncharacterized protein</fullName>
    </submittedName>
</protein>
<dbReference type="Proteomes" id="UP000242791">
    <property type="component" value="Unassembled WGS sequence"/>
</dbReference>
<dbReference type="EMBL" id="LGTZ01001446">
    <property type="protein sequence ID" value="OJD21358.1"/>
    <property type="molecule type" value="Genomic_DNA"/>
</dbReference>
<evidence type="ECO:0000313" key="2">
    <source>
        <dbReference type="EMBL" id="OJD21358.1"/>
    </source>
</evidence>
<comment type="caution">
    <text evidence="2">The sequence shown here is derived from an EMBL/GenBank/DDBJ whole genome shotgun (WGS) entry which is preliminary data.</text>
</comment>
<keyword evidence="3" id="KW-1185">Reference proteome</keyword>
<proteinExistence type="predicted"/>
<sequence length="128" mass="13872">MKFFILLVALLGFLPFLAAAVPVADPVAEPEMHLEKRRSAQTCKIVNLSKGEYVNCRYAPTTKAGNIFAFSQGQKRTFSCKKKGQCIKAPGIESPCTGLPVMLVGITRIVVAPANDSRNVRSGFTVLD</sequence>